<reference evidence="3 4" key="1">
    <citation type="journal article" date="2019" name="Nat. Microbiol.">
        <title>Mediterranean grassland soil C-N compound turnover is dependent on rainfall and depth, and is mediated by genomically divergent microorganisms.</title>
        <authorList>
            <person name="Diamond S."/>
            <person name="Andeer P.F."/>
            <person name="Li Z."/>
            <person name="Crits-Christoph A."/>
            <person name="Burstein D."/>
            <person name="Anantharaman K."/>
            <person name="Lane K.R."/>
            <person name="Thomas B.C."/>
            <person name="Pan C."/>
            <person name="Northen T.R."/>
            <person name="Banfield J.F."/>
        </authorList>
    </citation>
    <scope>NUCLEOTIDE SEQUENCE [LARGE SCALE GENOMIC DNA]</scope>
    <source>
        <strain evidence="3">WS_3</strain>
    </source>
</reference>
<dbReference type="SMART" id="SM00332">
    <property type="entry name" value="PP2Cc"/>
    <property type="match status" value="1"/>
</dbReference>
<dbReference type="Pfam" id="PF13229">
    <property type="entry name" value="Beta_helix"/>
    <property type="match status" value="1"/>
</dbReference>
<dbReference type="Gene3D" id="2.160.20.10">
    <property type="entry name" value="Single-stranded right-handed beta-helix, Pectin lyase-like"/>
    <property type="match status" value="2"/>
</dbReference>
<dbReference type="SUPFAM" id="SSF51126">
    <property type="entry name" value="Pectin lyase-like"/>
    <property type="match status" value="1"/>
</dbReference>
<comment type="caution">
    <text evidence="3">The sequence shown here is derived from an EMBL/GenBank/DDBJ whole genome shotgun (WGS) entry which is preliminary data.</text>
</comment>
<dbReference type="Gene3D" id="3.60.40.10">
    <property type="entry name" value="PPM-type phosphatase domain"/>
    <property type="match status" value="1"/>
</dbReference>
<dbReference type="SUPFAM" id="SSF81606">
    <property type="entry name" value="PP2C-like"/>
    <property type="match status" value="1"/>
</dbReference>
<evidence type="ECO:0000313" key="3">
    <source>
        <dbReference type="EMBL" id="TMQ52338.1"/>
    </source>
</evidence>
<dbReference type="EMBL" id="VBOT01000036">
    <property type="protein sequence ID" value="TMQ52338.1"/>
    <property type="molecule type" value="Genomic_DNA"/>
</dbReference>
<protein>
    <recommendedName>
        <fullName evidence="2">PPM-type phosphatase domain-containing protein</fullName>
    </recommendedName>
</protein>
<dbReference type="Proteomes" id="UP000320184">
    <property type="component" value="Unassembled WGS sequence"/>
</dbReference>
<dbReference type="InterPro" id="IPR011050">
    <property type="entry name" value="Pectin_lyase_fold/virulence"/>
</dbReference>
<dbReference type="CDD" id="cd00143">
    <property type="entry name" value="PP2Cc"/>
    <property type="match status" value="1"/>
</dbReference>
<keyword evidence="1" id="KW-0812">Transmembrane</keyword>
<evidence type="ECO:0000259" key="2">
    <source>
        <dbReference type="PROSITE" id="PS51746"/>
    </source>
</evidence>
<feature type="transmembrane region" description="Helical" evidence="1">
    <location>
        <begin position="301"/>
        <end position="321"/>
    </location>
</feature>
<dbReference type="InterPro" id="IPR036457">
    <property type="entry name" value="PPM-type-like_dom_sf"/>
</dbReference>
<accession>A0A538SLT6</accession>
<dbReference type="InterPro" id="IPR039448">
    <property type="entry name" value="Beta_helix"/>
</dbReference>
<organism evidence="3 4">
    <name type="scientific">Eiseniibacteriota bacterium</name>
    <dbReference type="NCBI Taxonomy" id="2212470"/>
    <lineage>
        <taxon>Bacteria</taxon>
        <taxon>Candidatus Eiseniibacteriota</taxon>
    </lineage>
</organism>
<name>A0A538SLT6_UNCEI</name>
<dbReference type="InterPro" id="IPR001932">
    <property type="entry name" value="PPM-type_phosphatase-like_dom"/>
</dbReference>
<feature type="domain" description="PPM-type phosphatase" evidence="2">
    <location>
        <begin position="27"/>
        <end position="265"/>
    </location>
</feature>
<dbReference type="AlphaFoldDB" id="A0A538SLT6"/>
<dbReference type="SMART" id="SM00331">
    <property type="entry name" value="PP2C_SIG"/>
    <property type="match status" value="1"/>
</dbReference>
<dbReference type="Pfam" id="PF13672">
    <property type="entry name" value="PP2C_2"/>
    <property type="match status" value="1"/>
</dbReference>
<dbReference type="InterPro" id="IPR015655">
    <property type="entry name" value="PP2C"/>
</dbReference>
<dbReference type="GO" id="GO:0004722">
    <property type="term" value="F:protein serine/threonine phosphatase activity"/>
    <property type="evidence" value="ECO:0007669"/>
    <property type="project" value="InterPro"/>
</dbReference>
<keyword evidence="1" id="KW-1133">Transmembrane helix</keyword>
<evidence type="ECO:0000256" key="1">
    <source>
        <dbReference type="SAM" id="Phobius"/>
    </source>
</evidence>
<dbReference type="PROSITE" id="PS51746">
    <property type="entry name" value="PPM_2"/>
    <property type="match status" value="1"/>
</dbReference>
<dbReference type="InterPro" id="IPR012334">
    <property type="entry name" value="Pectin_lyas_fold"/>
</dbReference>
<dbReference type="PANTHER" id="PTHR13832">
    <property type="entry name" value="PROTEIN PHOSPHATASE 2C"/>
    <property type="match status" value="1"/>
</dbReference>
<proteinExistence type="predicted"/>
<sequence>MTLPDRLQDDGRALIAARPAAQRGILRCAGATHPGLIRDHNEDRLHADPERGILIVVDGIGGQAAGETAAETAIAFVRSRLERQTGRVEERVREAIAVANNEILRLARQNPAWAGMGCVLTLAVIEDGMVTVGHVGDSRLYRLGAGGIVKVTRDHSPVGAREDEGELSEREAMRHPRRNEVYRSVGAEEHTPLDEDFVEIHRFPFDPEGAILVCSDGLTDLVSSDEIERIVREHAADEARAVEGLIEAAIRAGGKDNVTVALAAGERFARAFGAAEKRRRGGTAAEAPRRSRGFMRPMHPGPVFALGALAGVALFAAFALIDRGPASNSSPLVPSLQTSRAARVLAVGAGLEYATIGDAMAAARPGDTVSVAPGTYREQVRLVQGTTLMSRAPRQAVLAPRGESAAPVAALVAEGLTAGRIVGFRIAGGEGAPLDIGVRVLDGSIAIEDVEVSGARVAGVSLEGSSHSSLAASFIHDNPGAGIVVASPASPRIVHNFVLDNGRGPRQRRAGIELEGGAAPWLSGNVIAGNAAEGVRGASPELRRTLAETNLFEAFGRANALGATGRPGRGSRR</sequence>
<gene>
    <name evidence="3" type="ORF">E6K73_03100</name>
</gene>
<keyword evidence="1" id="KW-0472">Membrane</keyword>
<dbReference type="PANTHER" id="PTHR13832:SF860">
    <property type="entry name" value="PROTEIN PHOSPHATASE PHPP"/>
    <property type="match status" value="1"/>
</dbReference>
<evidence type="ECO:0000313" key="4">
    <source>
        <dbReference type="Proteomes" id="UP000320184"/>
    </source>
</evidence>